<dbReference type="OrthoDB" id="5407653at2759"/>
<dbReference type="RefSeq" id="XP_045958026.1">
    <property type="nucleotide sequence ID" value="XM_046095806.1"/>
</dbReference>
<dbReference type="Proteomes" id="UP000758603">
    <property type="component" value="Unassembled WGS sequence"/>
</dbReference>
<name>A0A9P8UKC1_9PEZI</name>
<feature type="region of interest" description="Disordered" evidence="1">
    <location>
        <begin position="175"/>
        <end position="237"/>
    </location>
</feature>
<organism evidence="2 3">
    <name type="scientific">Truncatella angustata</name>
    <dbReference type="NCBI Taxonomy" id="152316"/>
    <lineage>
        <taxon>Eukaryota</taxon>
        <taxon>Fungi</taxon>
        <taxon>Dikarya</taxon>
        <taxon>Ascomycota</taxon>
        <taxon>Pezizomycotina</taxon>
        <taxon>Sordariomycetes</taxon>
        <taxon>Xylariomycetidae</taxon>
        <taxon>Amphisphaeriales</taxon>
        <taxon>Sporocadaceae</taxon>
        <taxon>Truncatella</taxon>
    </lineage>
</organism>
<evidence type="ECO:0000256" key="1">
    <source>
        <dbReference type="SAM" id="MobiDB-lite"/>
    </source>
</evidence>
<feature type="compositionally biased region" description="Basic and acidic residues" evidence="1">
    <location>
        <begin position="225"/>
        <end position="237"/>
    </location>
</feature>
<dbReference type="AlphaFoldDB" id="A0A9P8UKC1"/>
<feature type="compositionally biased region" description="Low complexity" evidence="1">
    <location>
        <begin position="448"/>
        <end position="463"/>
    </location>
</feature>
<comment type="caution">
    <text evidence="2">The sequence shown here is derived from an EMBL/GenBank/DDBJ whole genome shotgun (WGS) entry which is preliminary data.</text>
</comment>
<feature type="region of interest" description="Disordered" evidence="1">
    <location>
        <begin position="12"/>
        <end position="42"/>
    </location>
</feature>
<gene>
    <name evidence="2" type="ORF">BKA67DRAFT_259790</name>
</gene>
<sequence>MFGGLANLLQPSVIGPPPNDVPPATPVEFPEYTPQSQGGDSRQRPLIHFLQSLHRPADLSEAHFAALGVEVYSDVPPEDIVPDSSFLPSSSSKWDSITLDQVGAKDATFRIPLSNGNMSPEARVYLERRNELSIDNQTAFRTVRRLRPEPGMKTARLGNSYEFYRHLEQMAGYWDDTSLPPVESAESDVKKRDHQKDPLPNPLDGSLKQVRLAVTETATSAKPESQPDMKETQDKSTWRVTYRTASGSTMPAEIRHNMVSFFVKLVSYDFGCNISGPRVEPRVQLIEPSDSCSTRDPVTSYFPSGCVFVVRIPTTREAARSGITEGPLGAVSARNVTTFATLAEKRIDFGRELVAALVTAQHRAREGKEEQRFGEGKWWATAKRWGGGEGGPIGREIESSSGGGVVGDKDRKPSESSTSTEKPSLHGSPTSSSSPATQRPQSPPKPISPSSGLPMHRAAAPASSKRRKGGSHQSMYDKYRQVSLPSSNWDKKARYLAIGKVPGASHDDVFVISSMFHHVSVLRVRVPQRLLDVLAGAADDENKSGERSWGKLEVWRSKWFDLFLVEDRLEALRVLWGVNAWSMRKVEG</sequence>
<proteinExistence type="predicted"/>
<accession>A0A9P8UKC1</accession>
<evidence type="ECO:0000313" key="2">
    <source>
        <dbReference type="EMBL" id="KAH6653756.1"/>
    </source>
</evidence>
<feature type="region of interest" description="Disordered" evidence="1">
    <location>
        <begin position="382"/>
        <end position="479"/>
    </location>
</feature>
<feature type="compositionally biased region" description="Low complexity" evidence="1">
    <location>
        <begin position="415"/>
        <end position="440"/>
    </location>
</feature>
<dbReference type="GeneID" id="70124699"/>
<dbReference type="EMBL" id="JAGPXC010000004">
    <property type="protein sequence ID" value="KAH6653756.1"/>
    <property type="molecule type" value="Genomic_DNA"/>
</dbReference>
<keyword evidence="3" id="KW-1185">Reference proteome</keyword>
<evidence type="ECO:0000313" key="3">
    <source>
        <dbReference type="Proteomes" id="UP000758603"/>
    </source>
</evidence>
<protein>
    <submittedName>
        <fullName evidence="2">Uncharacterized protein</fullName>
    </submittedName>
</protein>
<feature type="compositionally biased region" description="Basic and acidic residues" evidence="1">
    <location>
        <begin position="187"/>
        <end position="197"/>
    </location>
</feature>
<feature type="compositionally biased region" description="Pro residues" evidence="1">
    <location>
        <begin position="14"/>
        <end position="25"/>
    </location>
</feature>
<reference evidence="2" key="1">
    <citation type="journal article" date="2021" name="Nat. Commun.">
        <title>Genetic determinants of endophytism in the Arabidopsis root mycobiome.</title>
        <authorList>
            <person name="Mesny F."/>
            <person name="Miyauchi S."/>
            <person name="Thiergart T."/>
            <person name="Pickel B."/>
            <person name="Atanasova L."/>
            <person name="Karlsson M."/>
            <person name="Huettel B."/>
            <person name="Barry K.W."/>
            <person name="Haridas S."/>
            <person name="Chen C."/>
            <person name="Bauer D."/>
            <person name="Andreopoulos W."/>
            <person name="Pangilinan J."/>
            <person name="LaButti K."/>
            <person name="Riley R."/>
            <person name="Lipzen A."/>
            <person name="Clum A."/>
            <person name="Drula E."/>
            <person name="Henrissat B."/>
            <person name="Kohler A."/>
            <person name="Grigoriev I.V."/>
            <person name="Martin F.M."/>
            <person name="Hacquard S."/>
        </authorList>
    </citation>
    <scope>NUCLEOTIDE SEQUENCE</scope>
    <source>
        <strain evidence="2">MPI-SDFR-AT-0073</strain>
    </source>
</reference>